<dbReference type="RefSeq" id="WP_154539064.1">
    <property type="nucleotide sequence ID" value="NZ_VULQ01000002.1"/>
</dbReference>
<keyword evidence="3" id="KW-0378">Hydrolase</keyword>
<evidence type="ECO:0000256" key="1">
    <source>
        <dbReference type="ARBA" id="ARBA00001946"/>
    </source>
</evidence>
<dbReference type="GO" id="GO:0005737">
    <property type="term" value="C:cytoplasm"/>
    <property type="evidence" value="ECO:0007669"/>
    <property type="project" value="TreeGrafter"/>
</dbReference>
<proteinExistence type="predicted"/>
<dbReference type="GO" id="GO:0003723">
    <property type="term" value="F:RNA binding"/>
    <property type="evidence" value="ECO:0007669"/>
    <property type="project" value="UniProtKB-KW"/>
</dbReference>
<dbReference type="Proteomes" id="UP000441925">
    <property type="component" value="Unassembled WGS sequence"/>
</dbReference>
<keyword evidence="4" id="KW-0460">Magnesium</keyword>
<comment type="cofactor">
    <cofactor evidence="1">
        <name>Mg(2+)</name>
        <dbReference type="ChEBI" id="CHEBI:18420"/>
    </cofactor>
</comment>
<keyword evidence="5" id="KW-0694">RNA-binding</keyword>
<protein>
    <submittedName>
        <fullName evidence="7">Cytoplasmic axial filament protein</fullName>
    </submittedName>
</protein>
<dbReference type="AlphaFoldDB" id="A0A6N7VQK7"/>
<accession>A0A6N7VQK7</accession>
<dbReference type="PANTHER" id="PTHR30001">
    <property type="entry name" value="RIBONUCLEASE"/>
    <property type="match status" value="1"/>
</dbReference>
<evidence type="ECO:0000313" key="7">
    <source>
        <dbReference type="EMBL" id="MSS77182.1"/>
    </source>
</evidence>
<evidence type="ECO:0000256" key="3">
    <source>
        <dbReference type="ARBA" id="ARBA00022801"/>
    </source>
</evidence>
<dbReference type="PANTHER" id="PTHR30001:SF0">
    <property type="entry name" value="RIBONUCLEASE G"/>
    <property type="match status" value="1"/>
</dbReference>
<dbReference type="InterPro" id="IPR004659">
    <property type="entry name" value="RNase_E/G"/>
</dbReference>
<organism evidence="7 8">
    <name type="scientific">Anaerococcus porci</name>
    <dbReference type="NCBI Taxonomy" id="2652269"/>
    <lineage>
        <taxon>Bacteria</taxon>
        <taxon>Bacillati</taxon>
        <taxon>Bacillota</taxon>
        <taxon>Tissierellia</taxon>
        <taxon>Tissierellales</taxon>
        <taxon>Peptoniphilaceae</taxon>
        <taxon>Anaerococcus</taxon>
    </lineage>
</organism>
<evidence type="ECO:0000313" key="8">
    <source>
        <dbReference type="Proteomes" id="UP000441925"/>
    </source>
</evidence>
<reference evidence="7 8" key="1">
    <citation type="submission" date="2019-08" db="EMBL/GenBank/DDBJ databases">
        <title>In-depth cultivation of the pig gut microbiome towards novel bacterial diversity and tailored functional studies.</title>
        <authorList>
            <person name="Wylensek D."/>
            <person name="Hitch T.C.A."/>
            <person name="Clavel T."/>
        </authorList>
    </citation>
    <scope>NUCLEOTIDE SEQUENCE [LARGE SCALE GENOMIC DNA]</scope>
    <source>
        <strain evidence="7 8">WCA-380-WT-2B</strain>
    </source>
</reference>
<dbReference type="EMBL" id="VULQ01000002">
    <property type="protein sequence ID" value="MSS77182.1"/>
    <property type="molecule type" value="Genomic_DNA"/>
</dbReference>
<dbReference type="GO" id="GO:0046872">
    <property type="term" value="F:metal ion binding"/>
    <property type="evidence" value="ECO:0007669"/>
    <property type="project" value="UniProtKB-KW"/>
</dbReference>
<evidence type="ECO:0000256" key="4">
    <source>
        <dbReference type="ARBA" id="ARBA00022842"/>
    </source>
</evidence>
<keyword evidence="8" id="KW-1185">Reference proteome</keyword>
<dbReference type="InterPro" id="IPR019307">
    <property type="entry name" value="RNA-bd_AU-1/RNase_E/G"/>
</dbReference>
<sequence length="309" mass="36791">MTDYIFIDDKNKAFGKVVEDKLYELNFYNPELYNIYRARVVGKIDSINAYFLLYDKDKRGFLKTKKSFKIGDSIIVQLVKEGFDDKLPTMSANFRIENEEYYLYRFKNKGYPKLKKNRIYNKKSYNDLINLRDKIIREENFTPSPKLILSQNELDFYIEENKELELAKVDIVNDKLFKESLKSVRKDKLYRGNLSIIINELETLTVIDVNSSKKNSTLNESDFFYQINKSILEFIFYNIKLRNIGGMVIIDFLRSSRNDNLINLVKETIVKFFENYEIFGFTKMGLFELSIERKGERLKDKLKKRGYLK</sequence>
<comment type="caution">
    <text evidence="7">The sequence shown here is derived from an EMBL/GenBank/DDBJ whole genome shotgun (WGS) entry which is preliminary data.</text>
</comment>
<keyword evidence="2" id="KW-0479">Metal-binding</keyword>
<gene>
    <name evidence="7" type="ORF">FYJ26_01900</name>
</gene>
<name>A0A6N7VQK7_9FIRM</name>
<dbReference type="GO" id="GO:0006364">
    <property type="term" value="P:rRNA processing"/>
    <property type="evidence" value="ECO:0007669"/>
    <property type="project" value="TreeGrafter"/>
</dbReference>
<dbReference type="GO" id="GO:0004540">
    <property type="term" value="F:RNA nuclease activity"/>
    <property type="evidence" value="ECO:0007669"/>
    <property type="project" value="InterPro"/>
</dbReference>
<evidence type="ECO:0000259" key="6">
    <source>
        <dbReference type="Pfam" id="PF10150"/>
    </source>
</evidence>
<dbReference type="GO" id="GO:0016787">
    <property type="term" value="F:hydrolase activity"/>
    <property type="evidence" value="ECO:0007669"/>
    <property type="project" value="UniProtKB-KW"/>
</dbReference>
<evidence type="ECO:0000256" key="5">
    <source>
        <dbReference type="ARBA" id="ARBA00022884"/>
    </source>
</evidence>
<dbReference type="Pfam" id="PF10150">
    <property type="entry name" value="RNase_E_G"/>
    <property type="match status" value="1"/>
</dbReference>
<feature type="domain" description="RNA-binding protein AU-1/Ribonuclease E/G" evidence="6">
    <location>
        <begin position="181"/>
        <end position="293"/>
    </location>
</feature>
<evidence type="ECO:0000256" key="2">
    <source>
        <dbReference type="ARBA" id="ARBA00022723"/>
    </source>
</evidence>